<evidence type="ECO:0000313" key="3">
    <source>
        <dbReference type="Proteomes" id="UP000524404"/>
    </source>
</evidence>
<dbReference type="InterPro" id="IPR000595">
    <property type="entry name" value="cNMP-bd_dom"/>
</dbReference>
<dbReference type="AlphaFoldDB" id="A0A841EMX9"/>
<gene>
    <name evidence="2" type="ORF">HNP25_002222</name>
</gene>
<dbReference type="InterPro" id="IPR018490">
    <property type="entry name" value="cNMP-bd_dom_sf"/>
</dbReference>
<dbReference type="CDD" id="cd00038">
    <property type="entry name" value="CAP_ED"/>
    <property type="match status" value="1"/>
</dbReference>
<reference evidence="2 3" key="1">
    <citation type="submission" date="2020-08" db="EMBL/GenBank/DDBJ databases">
        <title>Functional genomics of gut bacteria from endangered species of beetles.</title>
        <authorList>
            <person name="Carlos-Shanley C."/>
        </authorList>
    </citation>
    <scope>NUCLEOTIDE SEQUENCE [LARGE SCALE GENOMIC DNA]</scope>
    <source>
        <strain evidence="2 3">S00070</strain>
    </source>
</reference>
<name>A0A841EMX9_9BACT</name>
<comment type="caution">
    <text evidence="2">The sequence shown here is derived from an EMBL/GenBank/DDBJ whole genome shotgun (WGS) entry which is preliminary data.</text>
</comment>
<evidence type="ECO:0000259" key="1">
    <source>
        <dbReference type="Pfam" id="PF00027"/>
    </source>
</evidence>
<dbReference type="InterPro" id="IPR014710">
    <property type="entry name" value="RmlC-like_jellyroll"/>
</dbReference>
<dbReference type="EMBL" id="JACHKT010000014">
    <property type="protein sequence ID" value="MBB6003564.1"/>
    <property type="molecule type" value="Genomic_DNA"/>
</dbReference>
<feature type="domain" description="Cyclic nucleotide-binding" evidence="1">
    <location>
        <begin position="39"/>
        <end position="126"/>
    </location>
</feature>
<keyword evidence="3" id="KW-1185">Reference proteome</keyword>
<dbReference type="RefSeq" id="WP_184134093.1">
    <property type="nucleotide sequence ID" value="NZ_JACHKT010000014.1"/>
</dbReference>
<evidence type="ECO:0000313" key="2">
    <source>
        <dbReference type="EMBL" id="MBB6003564.1"/>
    </source>
</evidence>
<dbReference type="SUPFAM" id="SSF51206">
    <property type="entry name" value="cAMP-binding domain-like"/>
    <property type="match status" value="1"/>
</dbReference>
<dbReference type="Gene3D" id="2.60.120.10">
    <property type="entry name" value="Jelly Rolls"/>
    <property type="match status" value="1"/>
</dbReference>
<sequence length="202" mass="23615">MNSNAPLSTYFDQINKNVCKNVAFSEEELHIFNEHLQYKTIKKKTFLLQEGEICNFEAFVIKGCMRKYYIDKNGFEVILQFAIEDWWVSDIASFHEQKPSDLFIEALEDCEVFVLTPDKKEDLLAKAPKFERQFRLLVQKNLSATQSRLINSIAQTAHERYADFLKKYPKIPQRVAQHYIASYLGISAEFLSKVRAKMAKEK</sequence>
<accession>A0A841EMX9</accession>
<proteinExistence type="predicted"/>
<protein>
    <submittedName>
        <fullName evidence="2">CRP-like cAMP-binding protein</fullName>
    </submittedName>
</protein>
<dbReference type="Proteomes" id="UP000524404">
    <property type="component" value="Unassembled WGS sequence"/>
</dbReference>
<organism evidence="2 3">
    <name type="scientific">Arcicella rosea</name>
    <dbReference type="NCBI Taxonomy" id="502909"/>
    <lineage>
        <taxon>Bacteria</taxon>
        <taxon>Pseudomonadati</taxon>
        <taxon>Bacteroidota</taxon>
        <taxon>Cytophagia</taxon>
        <taxon>Cytophagales</taxon>
        <taxon>Flectobacillaceae</taxon>
        <taxon>Arcicella</taxon>
    </lineage>
</organism>
<dbReference type="Pfam" id="PF00027">
    <property type="entry name" value="cNMP_binding"/>
    <property type="match status" value="1"/>
</dbReference>